<protein>
    <submittedName>
        <fullName evidence="2">Uncharacterized protein</fullName>
    </submittedName>
</protein>
<keyword evidence="1" id="KW-0812">Transmembrane</keyword>
<name>A0A4C1UQG1_EUMVA</name>
<dbReference type="EMBL" id="BGZK01000210">
    <property type="protein sequence ID" value="GBP28675.1"/>
    <property type="molecule type" value="Genomic_DNA"/>
</dbReference>
<comment type="caution">
    <text evidence="2">The sequence shown here is derived from an EMBL/GenBank/DDBJ whole genome shotgun (WGS) entry which is preliminary data.</text>
</comment>
<keyword evidence="3" id="KW-1185">Reference proteome</keyword>
<gene>
    <name evidence="2" type="ORF">EVAR_19716_1</name>
</gene>
<dbReference type="Proteomes" id="UP000299102">
    <property type="component" value="Unassembled WGS sequence"/>
</dbReference>
<keyword evidence="1" id="KW-1133">Transmembrane helix</keyword>
<proteinExistence type="predicted"/>
<evidence type="ECO:0000313" key="2">
    <source>
        <dbReference type="EMBL" id="GBP28675.1"/>
    </source>
</evidence>
<organism evidence="2 3">
    <name type="scientific">Eumeta variegata</name>
    <name type="common">Bagworm moth</name>
    <name type="synonym">Eumeta japonica</name>
    <dbReference type="NCBI Taxonomy" id="151549"/>
    <lineage>
        <taxon>Eukaryota</taxon>
        <taxon>Metazoa</taxon>
        <taxon>Ecdysozoa</taxon>
        <taxon>Arthropoda</taxon>
        <taxon>Hexapoda</taxon>
        <taxon>Insecta</taxon>
        <taxon>Pterygota</taxon>
        <taxon>Neoptera</taxon>
        <taxon>Endopterygota</taxon>
        <taxon>Lepidoptera</taxon>
        <taxon>Glossata</taxon>
        <taxon>Ditrysia</taxon>
        <taxon>Tineoidea</taxon>
        <taxon>Psychidae</taxon>
        <taxon>Oiketicinae</taxon>
        <taxon>Eumeta</taxon>
    </lineage>
</organism>
<dbReference type="AlphaFoldDB" id="A0A4C1UQG1"/>
<reference evidence="2 3" key="1">
    <citation type="journal article" date="2019" name="Commun. Biol.">
        <title>The bagworm genome reveals a unique fibroin gene that provides high tensile strength.</title>
        <authorList>
            <person name="Kono N."/>
            <person name="Nakamura H."/>
            <person name="Ohtoshi R."/>
            <person name="Tomita M."/>
            <person name="Numata K."/>
            <person name="Arakawa K."/>
        </authorList>
    </citation>
    <scope>NUCLEOTIDE SEQUENCE [LARGE SCALE GENOMIC DNA]</scope>
</reference>
<keyword evidence="1" id="KW-0472">Membrane</keyword>
<accession>A0A4C1UQG1</accession>
<evidence type="ECO:0000256" key="1">
    <source>
        <dbReference type="SAM" id="Phobius"/>
    </source>
</evidence>
<sequence length="141" mass="15570">MVKNEMLDIVNTTIFLGFTLDANCVAILILLVGLLSKCMEHATSAVLSFESDLPLRILIRWTEYWFEKINRACPLMSLPPCRPPPPPAGLGGRYWILSGEKCEENFAASRRANEIRDAKVGNARQYAPAVGSCIISSVCPD</sequence>
<feature type="transmembrane region" description="Helical" evidence="1">
    <location>
        <begin position="12"/>
        <end position="35"/>
    </location>
</feature>
<evidence type="ECO:0000313" key="3">
    <source>
        <dbReference type="Proteomes" id="UP000299102"/>
    </source>
</evidence>